<dbReference type="PROSITE" id="PS50092">
    <property type="entry name" value="TSP1"/>
    <property type="match status" value="2"/>
</dbReference>
<evidence type="ECO:0000256" key="10">
    <source>
        <dbReference type="PROSITE-ProRule" id="PRU00276"/>
    </source>
</evidence>
<keyword evidence="9" id="KW-0325">Glycoprotein</keyword>
<evidence type="ECO:0000313" key="14">
    <source>
        <dbReference type="RefSeq" id="XP_015187269.1"/>
    </source>
</evidence>
<evidence type="ECO:0000256" key="4">
    <source>
        <dbReference type="ARBA" id="ARBA00022723"/>
    </source>
</evidence>
<dbReference type="Pfam" id="PF17771">
    <property type="entry name" value="ADAMTS_CR_2"/>
    <property type="match status" value="1"/>
</dbReference>
<evidence type="ECO:0000313" key="13">
    <source>
        <dbReference type="Proteomes" id="UP000694924"/>
    </source>
</evidence>
<name>A0ABM1J481_POLDO</name>
<dbReference type="Gene3D" id="2.20.100.10">
    <property type="entry name" value="Thrombospondin type-1 (TSP1) repeat"/>
    <property type="match status" value="2"/>
</dbReference>
<feature type="binding site" evidence="10">
    <location>
        <position position="266"/>
    </location>
    <ligand>
        <name>Zn(2+)</name>
        <dbReference type="ChEBI" id="CHEBI:29105"/>
        <note>catalytic</note>
    </ligand>
</feature>
<dbReference type="Pfam" id="PF01421">
    <property type="entry name" value="Reprolysin"/>
    <property type="match status" value="1"/>
</dbReference>
<gene>
    <name evidence="14" type="primary">LOC107072118</name>
</gene>
<feature type="domain" description="Peptidase M12B" evidence="12">
    <location>
        <begin position="131"/>
        <end position="331"/>
    </location>
</feature>
<dbReference type="SUPFAM" id="SSF55486">
    <property type="entry name" value="Metalloproteases ('zincins'), catalytic domain"/>
    <property type="match status" value="1"/>
</dbReference>
<dbReference type="PANTHER" id="PTHR13723">
    <property type="entry name" value="ADAMTS A DISINTEGRIN AND METALLOPROTEASE WITH THROMBOSPONDIN MOTIFS PROTEASE"/>
    <property type="match status" value="1"/>
</dbReference>
<dbReference type="InterPro" id="IPR024079">
    <property type="entry name" value="MetalloPept_cat_dom_sf"/>
</dbReference>
<sequence length="1016" mass="114004">MPSLERSSRTSSVWVAHNDCYHVLTCTYVTYYLKHAGYVQTNHGRYFIEPMNEVKPELDGQHVHIAYKRDAPHEKQNNENNLTKGHCGTKDDWESSWAEQLTKLQHRIEDDNNSLGSKREVVQSGTHSIHRYIEIGLVADRRFLDFHNNTNYEQYLLTIMNMVSDYYHDSSSGNQIDIVVIDLLISTNADKTLDSFAKWAEKMNPKDHKHPNHFDVGVLVTRYDICSATNNCDLMGLAFVAAACDASKAACINEDNGLLLGVVIAHEVGHVMGCSHDQEDISGCSKTDKDGSFFIMSPVVFIFTIRWSPCSRRFITSYLESGLGDCLNDDPKSPAAKYAFPNMLPGAMYGTDFQCQNQFPGSTPCSNRGFSDCKALWCLANSSCYSIGVPKADGTKCGENKWCIHKECVDMGSRPKAVNGGWGEWGPMSSCTRTCGGGLKSSERECNKPVPANGGRYCVGERRRFSTCNTTPCDPTKPSFRAHQCSMYNDRKVSSDGLHQWKPYFMETINSCALYCINEKRIYSKLSPSANDSTPCKPGTNNMCIAGVCRKVGCNWVVDSDAIDDRCGICNGDGTKCQLIDGDYDVEHPKSAYVKIVTVPSGARSILLFEKKAADNIFAVKTTKDKKYCLNGANQEERSGDYECAGSMLIYTRPEPNKEEIAIKGPITEDIDLEYVFFTPKLNPGIHYGYSIGTANVSHTPKYMWDFVEWSECNARCGGGSMVSEATCVEEGSGKVSPSFCDGIPQPEAKSQVCNQEPCVAKWRVSQWSKCNACDGKKGTRHRKIQCMRMSGQPDEEAIQANFDACQGRVPRQTEECIGERPCKKICDKKTRDSSRKELIEDNEIDENLSEDDRRRMIDRFVDLGLARYLENIRSSTKVTDKSDDKNESNDFRRFIRDWVMNSEEEEKESDRKNTCEFSEKNFTTPKPGSIIKDSIPEENVVLLEAPYNEEMLISNLSDKAFNEAGDIIGTSIDTENQKIYKGLDAVKMIEQLQNQKKPKNNNNHSNEQNITTTKI</sequence>
<keyword evidence="8" id="KW-1015">Disulfide bond</keyword>
<dbReference type="Proteomes" id="UP000694924">
    <property type="component" value="Unplaced"/>
</dbReference>
<organism evidence="13 14">
    <name type="scientific">Polistes dominula</name>
    <name type="common">European paper wasp</name>
    <name type="synonym">Vespa dominula</name>
    <dbReference type="NCBI Taxonomy" id="743375"/>
    <lineage>
        <taxon>Eukaryota</taxon>
        <taxon>Metazoa</taxon>
        <taxon>Ecdysozoa</taxon>
        <taxon>Arthropoda</taxon>
        <taxon>Hexapoda</taxon>
        <taxon>Insecta</taxon>
        <taxon>Pterygota</taxon>
        <taxon>Neoptera</taxon>
        <taxon>Endopterygota</taxon>
        <taxon>Hymenoptera</taxon>
        <taxon>Apocrita</taxon>
        <taxon>Aculeata</taxon>
        <taxon>Vespoidea</taxon>
        <taxon>Vespidae</taxon>
        <taxon>Polistinae</taxon>
        <taxon>Polistini</taxon>
        <taxon>Polistes</taxon>
    </lineage>
</organism>
<feature type="active site" evidence="10">
    <location>
        <position position="267"/>
    </location>
</feature>
<evidence type="ECO:0000256" key="9">
    <source>
        <dbReference type="ARBA" id="ARBA00023180"/>
    </source>
</evidence>
<dbReference type="InterPro" id="IPR000884">
    <property type="entry name" value="TSP1_rpt"/>
</dbReference>
<proteinExistence type="predicted"/>
<evidence type="ECO:0000256" key="5">
    <source>
        <dbReference type="ARBA" id="ARBA00022801"/>
    </source>
</evidence>
<dbReference type="Pfam" id="PF19030">
    <property type="entry name" value="TSP1_ADAMTS"/>
    <property type="match status" value="1"/>
</dbReference>
<protein>
    <submittedName>
        <fullName evidence="14">A disintegrin and metalloproteinase with thrombospondin motifs 7-like</fullName>
    </submittedName>
</protein>
<dbReference type="PANTHER" id="PTHR13723:SF200">
    <property type="entry name" value="ADAM METALLOPEPTIDASE WITH THROMBOSPONDIN TYPE 1 MOTIF B, ISOFORM B"/>
    <property type="match status" value="1"/>
</dbReference>
<dbReference type="InterPro" id="IPR001590">
    <property type="entry name" value="Peptidase_M12B"/>
</dbReference>
<dbReference type="Gene3D" id="3.40.390.10">
    <property type="entry name" value="Collagenase (Catalytic Domain)"/>
    <property type="match status" value="1"/>
</dbReference>
<dbReference type="GeneID" id="107072118"/>
<feature type="binding site" evidence="10">
    <location>
        <position position="270"/>
    </location>
    <ligand>
        <name>Zn(2+)</name>
        <dbReference type="ChEBI" id="CHEBI:29105"/>
        <note>catalytic</note>
    </ligand>
</feature>
<keyword evidence="4 10" id="KW-0479">Metal-binding</keyword>
<comment type="caution">
    <text evidence="10">Lacks conserved residue(s) required for the propagation of feature annotation.</text>
</comment>
<dbReference type="Gene3D" id="2.60.120.830">
    <property type="match status" value="1"/>
</dbReference>
<evidence type="ECO:0000259" key="12">
    <source>
        <dbReference type="PROSITE" id="PS50215"/>
    </source>
</evidence>
<evidence type="ECO:0000256" key="3">
    <source>
        <dbReference type="ARBA" id="ARBA00022670"/>
    </source>
</evidence>
<keyword evidence="5" id="KW-0378">Hydrolase</keyword>
<evidence type="ECO:0000256" key="7">
    <source>
        <dbReference type="ARBA" id="ARBA00023049"/>
    </source>
</evidence>
<dbReference type="Pfam" id="PF19236">
    <property type="entry name" value="ADAMTS_CR_3"/>
    <property type="match status" value="1"/>
</dbReference>
<evidence type="ECO:0000256" key="2">
    <source>
        <dbReference type="ARBA" id="ARBA00022525"/>
    </source>
</evidence>
<keyword evidence="2" id="KW-0964">Secreted</keyword>
<dbReference type="CDD" id="cd04273">
    <property type="entry name" value="ZnMc_ADAMTS_like"/>
    <property type="match status" value="1"/>
</dbReference>
<evidence type="ECO:0000256" key="8">
    <source>
        <dbReference type="ARBA" id="ARBA00023157"/>
    </source>
</evidence>
<evidence type="ECO:0000256" key="11">
    <source>
        <dbReference type="SAM" id="MobiDB-lite"/>
    </source>
</evidence>
<dbReference type="PROSITE" id="PS50215">
    <property type="entry name" value="ADAM_MEPRO"/>
    <property type="match status" value="1"/>
</dbReference>
<dbReference type="SMART" id="SM00209">
    <property type="entry name" value="TSP1"/>
    <property type="match status" value="3"/>
</dbReference>
<keyword evidence="7" id="KW-0482">Metalloprotease</keyword>
<feature type="binding site" evidence="10">
    <location>
        <position position="276"/>
    </location>
    <ligand>
        <name>Zn(2+)</name>
        <dbReference type="ChEBI" id="CHEBI:29105"/>
        <note>catalytic</note>
    </ligand>
</feature>
<feature type="region of interest" description="Disordered" evidence="11">
    <location>
        <begin position="995"/>
        <end position="1016"/>
    </location>
</feature>
<dbReference type="InterPro" id="IPR045371">
    <property type="entry name" value="ADAMTS_CR_3"/>
</dbReference>
<dbReference type="Gene3D" id="3.40.1620.60">
    <property type="match status" value="1"/>
</dbReference>
<evidence type="ECO:0000256" key="6">
    <source>
        <dbReference type="ARBA" id="ARBA00022833"/>
    </source>
</evidence>
<dbReference type="RefSeq" id="XP_015187269.1">
    <property type="nucleotide sequence ID" value="XM_015331783.1"/>
</dbReference>
<keyword evidence="13" id="KW-1185">Reference proteome</keyword>
<comment type="subcellular location">
    <subcellularLocation>
        <location evidence="1">Secreted</location>
    </subcellularLocation>
</comment>
<reference evidence="14" key="1">
    <citation type="submission" date="2025-08" db="UniProtKB">
        <authorList>
            <consortium name="RefSeq"/>
        </authorList>
    </citation>
    <scope>IDENTIFICATION</scope>
    <source>
        <tissue evidence="14">Whole body</tissue>
    </source>
</reference>
<keyword evidence="3" id="KW-0645">Protease</keyword>
<dbReference type="Pfam" id="PF05986">
    <property type="entry name" value="ADAMTS_spacer1"/>
    <property type="match status" value="1"/>
</dbReference>
<dbReference type="InterPro" id="IPR013273">
    <property type="entry name" value="ADAMTS/ADAMTS-like"/>
</dbReference>
<dbReference type="SUPFAM" id="SSF82895">
    <property type="entry name" value="TSP-1 type 1 repeat"/>
    <property type="match status" value="2"/>
</dbReference>
<keyword evidence="6 10" id="KW-0862">Zinc</keyword>
<evidence type="ECO:0000256" key="1">
    <source>
        <dbReference type="ARBA" id="ARBA00004613"/>
    </source>
</evidence>
<dbReference type="Pfam" id="PF00090">
    <property type="entry name" value="TSP_1"/>
    <property type="match status" value="1"/>
</dbReference>
<accession>A0ABM1J481</accession>
<dbReference type="PRINTS" id="PR01857">
    <property type="entry name" value="ADAMTSFAMILY"/>
</dbReference>
<dbReference type="InterPro" id="IPR036383">
    <property type="entry name" value="TSP1_rpt_sf"/>
</dbReference>
<dbReference type="InterPro" id="IPR050439">
    <property type="entry name" value="ADAMTS_ADAMTS-like"/>
</dbReference>
<dbReference type="InterPro" id="IPR041645">
    <property type="entry name" value="ADAMTS_CR_2"/>
</dbReference>
<dbReference type="InterPro" id="IPR010294">
    <property type="entry name" value="ADAMTS_spacer1"/>
</dbReference>
<feature type="compositionally biased region" description="Low complexity" evidence="11">
    <location>
        <begin position="1001"/>
        <end position="1010"/>
    </location>
</feature>